<organism evidence="2 3">
    <name type="scientific">Blyttiomyces helicus</name>
    <dbReference type="NCBI Taxonomy" id="388810"/>
    <lineage>
        <taxon>Eukaryota</taxon>
        <taxon>Fungi</taxon>
        <taxon>Fungi incertae sedis</taxon>
        <taxon>Chytridiomycota</taxon>
        <taxon>Chytridiomycota incertae sedis</taxon>
        <taxon>Chytridiomycetes</taxon>
        <taxon>Chytridiomycetes incertae sedis</taxon>
        <taxon>Blyttiomyces</taxon>
    </lineage>
</organism>
<proteinExistence type="predicted"/>
<dbReference type="Proteomes" id="UP000269721">
    <property type="component" value="Unassembled WGS sequence"/>
</dbReference>
<feature type="region of interest" description="Disordered" evidence="1">
    <location>
        <begin position="104"/>
        <end position="129"/>
    </location>
</feature>
<keyword evidence="3" id="KW-1185">Reference proteome</keyword>
<dbReference type="EMBL" id="KZ995704">
    <property type="protein sequence ID" value="RKO90142.1"/>
    <property type="molecule type" value="Genomic_DNA"/>
</dbReference>
<dbReference type="AlphaFoldDB" id="A0A4P9WCT5"/>
<sequence>MGFCTAKKELYGGTIFAATITPDLLEQAMYCARRGSLDLASSLEMANRRQTPTEMPSQQCTDAPRALCDLQGLCPRKSWSTEWCQPSFPLISCPDIDPSEHGIPTTESKLSKGWKDRGRREHAERAVSRGRQSQIRGQTCLCEGLHVRAKNCGRGGTLQGVSVRVEFPSDRHSTVLRFRRWRLQQAAQKTRRLCMAIRIHRVEDVGQLYEFERMVNERDAAPLYVHMSTLDLATASWRQGLLTKFIAMPTFKGADQYAGRIASLIWTVVSSMDGPNVGEIFVPKRGETQDAHKRKDAHLRSAGPRWHVVGIHIGVIQETDDRGRGGLGPQSSAACLLGRLKDPPVDNSIQDGKLSIASSRIPGCVTFEKGGTRSKRRTLMEMLRDVDTAIETHPMYICVFVFVRCCLSPPLETKASTEHEEGMRIQAVLGHANIHGGLLACIGTVGKTARDAQSICKNVFQIISRLHIPSPDRADQQSGPEDQGQWT</sequence>
<gene>
    <name evidence="2" type="ORF">BDK51DRAFT_28693</name>
</gene>
<reference evidence="3" key="1">
    <citation type="journal article" date="2018" name="Nat. Microbiol.">
        <title>Leveraging single-cell genomics to expand the fungal tree of life.</title>
        <authorList>
            <person name="Ahrendt S.R."/>
            <person name="Quandt C.A."/>
            <person name="Ciobanu D."/>
            <person name="Clum A."/>
            <person name="Salamov A."/>
            <person name="Andreopoulos B."/>
            <person name="Cheng J.F."/>
            <person name="Woyke T."/>
            <person name="Pelin A."/>
            <person name="Henrissat B."/>
            <person name="Reynolds N.K."/>
            <person name="Benny G.L."/>
            <person name="Smith M.E."/>
            <person name="James T.Y."/>
            <person name="Grigoriev I.V."/>
        </authorList>
    </citation>
    <scope>NUCLEOTIDE SEQUENCE [LARGE SCALE GENOMIC DNA]</scope>
</reference>
<evidence type="ECO:0000313" key="2">
    <source>
        <dbReference type="EMBL" id="RKO90142.1"/>
    </source>
</evidence>
<protein>
    <submittedName>
        <fullName evidence="2">Uncharacterized protein</fullName>
    </submittedName>
</protein>
<evidence type="ECO:0000256" key="1">
    <source>
        <dbReference type="SAM" id="MobiDB-lite"/>
    </source>
</evidence>
<feature type="compositionally biased region" description="Basic and acidic residues" evidence="1">
    <location>
        <begin position="109"/>
        <end position="127"/>
    </location>
</feature>
<name>A0A4P9WCT5_9FUNG</name>
<accession>A0A4P9WCT5</accession>
<evidence type="ECO:0000313" key="3">
    <source>
        <dbReference type="Proteomes" id="UP000269721"/>
    </source>
</evidence>